<sequence>MSTTSAPKITFDDIAQLEACISDEFGPRGSSISIDQETIDSFAVLTTDQQWIHVDRERAINGPFGTTVAHGFLILSMLPAIRPVNKFELAGWSSAATYGIRALRFLQPVASGNHIYARSRLLGVEAHRRGTLLTSEIMIQSIENTNPSLLFELQLLYMP</sequence>
<name>A0ABS6VNK5_9GAMM</name>
<feature type="domain" description="MaoC-like" evidence="1">
    <location>
        <begin position="31"/>
        <end position="130"/>
    </location>
</feature>
<evidence type="ECO:0000313" key="2">
    <source>
        <dbReference type="EMBL" id="MBW2939904.1"/>
    </source>
</evidence>
<gene>
    <name evidence="2" type="ORF">KXJ70_03915</name>
</gene>
<evidence type="ECO:0000259" key="1">
    <source>
        <dbReference type="Pfam" id="PF01575"/>
    </source>
</evidence>
<dbReference type="PANTHER" id="PTHR42993">
    <property type="entry name" value="MAOC-LIKE DEHYDRATASE DOMAIN-CONTAINING PROTEIN"/>
    <property type="match status" value="1"/>
</dbReference>
<comment type="caution">
    <text evidence="2">The sequence shown here is derived from an EMBL/GenBank/DDBJ whole genome shotgun (WGS) entry which is preliminary data.</text>
</comment>
<accession>A0ABS6VNK5</accession>
<evidence type="ECO:0000313" key="3">
    <source>
        <dbReference type="Proteomes" id="UP001166291"/>
    </source>
</evidence>
<keyword evidence="3" id="KW-1185">Reference proteome</keyword>
<dbReference type="EMBL" id="JAHWDQ010000001">
    <property type="protein sequence ID" value="MBW2939904.1"/>
    <property type="molecule type" value="Genomic_DNA"/>
</dbReference>
<organism evidence="2 3">
    <name type="scientific">Zhongshania aquimaris</name>
    <dbReference type="NCBI Taxonomy" id="2857107"/>
    <lineage>
        <taxon>Bacteria</taxon>
        <taxon>Pseudomonadati</taxon>
        <taxon>Pseudomonadota</taxon>
        <taxon>Gammaproteobacteria</taxon>
        <taxon>Cellvibrionales</taxon>
        <taxon>Spongiibacteraceae</taxon>
        <taxon>Zhongshania</taxon>
    </lineage>
</organism>
<dbReference type="PANTHER" id="PTHR42993:SF1">
    <property type="entry name" value="MAOC-LIKE DEHYDRATASE DOMAIN-CONTAINING PROTEIN"/>
    <property type="match status" value="1"/>
</dbReference>
<dbReference type="RefSeq" id="WP_219042139.1">
    <property type="nucleotide sequence ID" value="NZ_JAHWDQ010000001.1"/>
</dbReference>
<protein>
    <recommendedName>
        <fullName evidence="1">MaoC-like domain-containing protein</fullName>
    </recommendedName>
</protein>
<reference evidence="2" key="1">
    <citation type="submission" date="2021-07" db="EMBL/GenBank/DDBJ databases">
        <title>Zhongshania sp. CAU 1632 isolated from seawater.</title>
        <authorList>
            <person name="Kim W."/>
        </authorList>
    </citation>
    <scope>NUCLEOTIDE SEQUENCE</scope>
    <source>
        <strain evidence="2">CAU 1632</strain>
    </source>
</reference>
<dbReference type="Proteomes" id="UP001166291">
    <property type="component" value="Unassembled WGS sequence"/>
</dbReference>
<proteinExistence type="predicted"/>
<dbReference type="InterPro" id="IPR002539">
    <property type="entry name" value="MaoC-like_dom"/>
</dbReference>
<dbReference type="Pfam" id="PF01575">
    <property type="entry name" value="MaoC_dehydratas"/>
    <property type="match status" value="1"/>
</dbReference>